<keyword evidence="6" id="KW-0256">Endoplasmic reticulum</keyword>
<dbReference type="SUPFAM" id="SSF48452">
    <property type="entry name" value="TPR-like"/>
    <property type="match status" value="1"/>
</dbReference>
<dbReference type="GO" id="GO:0005786">
    <property type="term" value="C:signal recognition particle, endoplasmic reticulum targeting"/>
    <property type="evidence" value="ECO:0007669"/>
    <property type="project" value="UniProtKB-UniRule"/>
</dbReference>
<evidence type="ECO:0000256" key="7">
    <source>
        <dbReference type="ARBA" id="ARBA00023135"/>
    </source>
</evidence>
<dbReference type="GO" id="GO:0043022">
    <property type="term" value="F:ribosome binding"/>
    <property type="evidence" value="ECO:0007669"/>
    <property type="project" value="TreeGrafter"/>
</dbReference>
<dbReference type="InterPro" id="IPR026270">
    <property type="entry name" value="SRP72"/>
</dbReference>
<name>A0A8C1ECU5_CYPCA</name>
<dbReference type="Pfam" id="PF08492">
    <property type="entry name" value="SRP72"/>
    <property type="match status" value="1"/>
</dbReference>
<reference evidence="13" key="1">
    <citation type="submission" date="2025-08" db="UniProtKB">
        <authorList>
            <consortium name="Ensembl"/>
        </authorList>
    </citation>
    <scope>IDENTIFICATION</scope>
</reference>
<dbReference type="GO" id="GO:0006614">
    <property type="term" value="P:SRP-dependent cotranslational protein targeting to membrane"/>
    <property type="evidence" value="ECO:0007669"/>
    <property type="project" value="UniProtKB-UniRule"/>
</dbReference>
<dbReference type="InterPro" id="IPR013699">
    <property type="entry name" value="Signal_recog_part_SRP72_RNA-bd"/>
</dbReference>
<evidence type="ECO:0000313" key="14">
    <source>
        <dbReference type="Proteomes" id="UP001108240"/>
    </source>
</evidence>
<evidence type="ECO:0000256" key="3">
    <source>
        <dbReference type="ARBA" id="ARBA00007676"/>
    </source>
</evidence>
<dbReference type="FunFam" id="1.25.40.10:FF:000133">
    <property type="entry name" value="Signal recognition particle subunit SRP72"/>
    <property type="match status" value="1"/>
</dbReference>
<accession>A0A8C1ECU5</accession>
<comment type="subcellular location">
    <subcellularLocation>
        <location evidence="2 9">Cytoplasm</location>
    </subcellularLocation>
    <subcellularLocation>
        <location evidence="1">Endoplasmic reticulum</location>
    </subcellularLocation>
</comment>
<dbReference type="InterPro" id="IPR011990">
    <property type="entry name" value="TPR-like_helical_dom_sf"/>
</dbReference>
<dbReference type="GO" id="GO:0005783">
    <property type="term" value="C:endoplasmic reticulum"/>
    <property type="evidence" value="ECO:0007669"/>
    <property type="project" value="UniProtKB-SubCell"/>
</dbReference>
<dbReference type="FunFam" id="1.25.40.10:FF:000191">
    <property type="entry name" value="Signal recognition particle subunit SRP72"/>
    <property type="match status" value="1"/>
</dbReference>
<dbReference type="SMART" id="SM00028">
    <property type="entry name" value="TPR"/>
    <property type="match status" value="3"/>
</dbReference>
<keyword evidence="8 9" id="KW-0687">Ribonucleoprotein</keyword>
<proteinExistence type="inferred from homology"/>
<dbReference type="Gene3D" id="1.25.40.10">
    <property type="entry name" value="Tetratricopeptide repeat domain"/>
    <property type="match status" value="4"/>
</dbReference>
<dbReference type="PANTHER" id="PTHR14094:SF9">
    <property type="entry name" value="SIGNAL RECOGNITION PARTICLE SUBUNIT SRP72"/>
    <property type="match status" value="1"/>
</dbReference>
<organism evidence="13 14">
    <name type="scientific">Cyprinus carpio carpio</name>
    <dbReference type="NCBI Taxonomy" id="630221"/>
    <lineage>
        <taxon>Eukaryota</taxon>
        <taxon>Metazoa</taxon>
        <taxon>Chordata</taxon>
        <taxon>Craniata</taxon>
        <taxon>Vertebrata</taxon>
        <taxon>Euteleostomi</taxon>
        <taxon>Actinopterygii</taxon>
        <taxon>Neopterygii</taxon>
        <taxon>Teleostei</taxon>
        <taxon>Ostariophysi</taxon>
        <taxon>Cypriniformes</taxon>
        <taxon>Cyprinidae</taxon>
        <taxon>Cyprininae</taxon>
        <taxon>Cyprinus</taxon>
    </lineage>
</organism>
<keyword evidence="10" id="KW-0802">TPR repeat</keyword>
<dbReference type="PANTHER" id="PTHR14094">
    <property type="entry name" value="SIGNAL RECOGNITION PARTICLE 72"/>
    <property type="match status" value="1"/>
</dbReference>
<dbReference type="PROSITE" id="PS50005">
    <property type="entry name" value="TPR"/>
    <property type="match status" value="1"/>
</dbReference>
<evidence type="ECO:0000256" key="9">
    <source>
        <dbReference type="PIRNR" id="PIRNR038922"/>
    </source>
</evidence>
<evidence type="ECO:0000256" key="6">
    <source>
        <dbReference type="ARBA" id="ARBA00022824"/>
    </source>
</evidence>
<reference evidence="13" key="2">
    <citation type="submission" date="2025-09" db="UniProtKB">
        <authorList>
            <consortium name="Ensembl"/>
        </authorList>
    </citation>
    <scope>IDENTIFICATION</scope>
</reference>
<evidence type="ECO:0000256" key="8">
    <source>
        <dbReference type="ARBA" id="ARBA00023274"/>
    </source>
</evidence>
<dbReference type="PIRSF" id="PIRSF038922">
    <property type="entry name" value="SRP72"/>
    <property type="match status" value="1"/>
</dbReference>
<dbReference type="Proteomes" id="UP001108240">
    <property type="component" value="Unplaced"/>
</dbReference>
<evidence type="ECO:0000256" key="10">
    <source>
        <dbReference type="PROSITE-ProRule" id="PRU00339"/>
    </source>
</evidence>
<evidence type="ECO:0000256" key="5">
    <source>
        <dbReference type="ARBA" id="ARBA00022490"/>
    </source>
</evidence>
<comment type="similarity">
    <text evidence="3 9">Belongs to the SRP72 family.</text>
</comment>
<feature type="domain" description="Signal recognition particle SRP72 subunit RNA-binding" evidence="12">
    <location>
        <begin position="479"/>
        <end position="536"/>
    </location>
</feature>
<feature type="repeat" description="TPR" evidence="10">
    <location>
        <begin position="179"/>
        <end position="212"/>
    </location>
</feature>
<evidence type="ECO:0000259" key="12">
    <source>
        <dbReference type="Pfam" id="PF08492"/>
    </source>
</evidence>
<keyword evidence="5 9" id="KW-0963">Cytoplasm</keyword>
<evidence type="ECO:0000256" key="1">
    <source>
        <dbReference type="ARBA" id="ARBA00004240"/>
    </source>
</evidence>
<dbReference type="GeneTree" id="ENSGT00390000013264"/>
<protein>
    <recommendedName>
        <fullName evidence="4 9">Signal recognition particle subunit SRP72</fullName>
    </recommendedName>
</protein>
<dbReference type="Ensembl" id="ENSCCRT00000081918.2">
    <property type="protein sequence ID" value="ENSCCRP00000075586.2"/>
    <property type="gene ID" value="ENSCCRG00000039132.2"/>
</dbReference>
<feature type="compositionally biased region" description="Low complexity" evidence="11">
    <location>
        <begin position="564"/>
        <end position="585"/>
    </location>
</feature>
<keyword evidence="7 9" id="KW-0733">Signal recognition particle</keyword>
<dbReference type="InterPro" id="IPR019734">
    <property type="entry name" value="TPR_rpt"/>
</dbReference>
<keyword evidence="14" id="KW-1185">Reference proteome</keyword>
<feature type="region of interest" description="Disordered" evidence="11">
    <location>
        <begin position="482"/>
        <end position="617"/>
    </location>
</feature>
<sequence>MASGSGPVSALWTEINRCGQNGDFTRALKAVNKILHENKDDVTALCCKIVCLIQNGGFKEALNVMNTHTKSLSRLERYDECRAVYKDLIRNSQDDYEEERKTNLSAVLAAQSTWENTSPEDLGLPESSYELCYNAACCLIGQGQLSHAMQKLQKAEELCRKSLADDSDVTEEDVEAELAIIHSQMAYVMQLQGRTEDALQLYNQVIKLKPSDVGLLAVTANNIITINKDQNVFDSKKKVKLTSAEGVEHKLAKKQLQAIELNKALLAMYTNQADQCKKLLASLQAQSPGHPRPVLIQVAQLCREKQHNKAIELLQRFSDQHPESASGIKLTMAQLYLTQACDILKSIEEFQYKPGMISALVTMYTNEEDIDSAIDVFTQAIQYYQSEQPGSAIHLSLVREAANYKLKYGRKKEATSDLEQLWKRNTNDVHTLAQLISAYSLVDQDKAKALSKHLPSPDTMSFNVDVDELENSHGATYIRKKAAKVVGESQPKEQGPQDVKKKKKKKKGKLPKNYDPKSTPDPERWLPMRERSYYRGKKKGKKKEQVGRGTQGATSGGSAELDASKSASSPPTSPQPGSGTGTATSNAVPPRQQKPAAAGAARKKAPTKKKKGGKGGW</sequence>
<feature type="compositionally biased region" description="Basic and acidic residues" evidence="11">
    <location>
        <begin position="512"/>
        <end position="533"/>
    </location>
</feature>
<feature type="compositionally biased region" description="Basic residues" evidence="11">
    <location>
        <begin position="601"/>
        <end position="617"/>
    </location>
</feature>
<evidence type="ECO:0000256" key="2">
    <source>
        <dbReference type="ARBA" id="ARBA00004496"/>
    </source>
</evidence>
<comment type="function">
    <text evidence="9">Component of the signal recognition particle (SRP) complex, a ribonucleoprotein complex that mediates the cotranslational targeting of secretory and membrane proteins to the endoplasmic reticulum (ER).</text>
</comment>
<evidence type="ECO:0000313" key="13">
    <source>
        <dbReference type="Ensembl" id="ENSCCRP00000075586.2"/>
    </source>
</evidence>
<dbReference type="AlphaFoldDB" id="A0A8C1ECU5"/>
<dbReference type="GO" id="GO:0008312">
    <property type="term" value="F:7S RNA binding"/>
    <property type="evidence" value="ECO:0007669"/>
    <property type="project" value="InterPro"/>
</dbReference>
<evidence type="ECO:0000256" key="11">
    <source>
        <dbReference type="SAM" id="MobiDB-lite"/>
    </source>
</evidence>
<evidence type="ECO:0000256" key="4">
    <source>
        <dbReference type="ARBA" id="ARBA00018350"/>
    </source>
</evidence>
<feature type="compositionally biased region" description="Basic residues" evidence="11">
    <location>
        <begin position="500"/>
        <end position="510"/>
    </location>
</feature>